<accession>A0A5A9PIY3</accession>
<feature type="signal peptide" evidence="1">
    <location>
        <begin position="1"/>
        <end position="23"/>
    </location>
</feature>
<keyword evidence="1" id="KW-0732">Signal</keyword>
<proteinExistence type="predicted"/>
<dbReference type="EMBL" id="SOYY01000005">
    <property type="protein sequence ID" value="KAA0720936.1"/>
    <property type="molecule type" value="Genomic_DNA"/>
</dbReference>
<dbReference type="AlphaFoldDB" id="A0A5A9PIY3"/>
<name>A0A5A9PIY3_9TELE</name>
<evidence type="ECO:0000256" key="1">
    <source>
        <dbReference type="SAM" id="SignalP"/>
    </source>
</evidence>
<organism evidence="2 3">
    <name type="scientific">Triplophysa tibetana</name>
    <dbReference type="NCBI Taxonomy" id="1572043"/>
    <lineage>
        <taxon>Eukaryota</taxon>
        <taxon>Metazoa</taxon>
        <taxon>Chordata</taxon>
        <taxon>Craniata</taxon>
        <taxon>Vertebrata</taxon>
        <taxon>Euteleostomi</taxon>
        <taxon>Actinopterygii</taxon>
        <taxon>Neopterygii</taxon>
        <taxon>Teleostei</taxon>
        <taxon>Ostariophysi</taxon>
        <taxon>Cypriniformes</taxon>
        <taxon>Nemacheilidae</taxon>
        <taxon>Triplophysa</taxon>
    </lineage>
</organism>
<evidence type="ECO:0000313" key="3">
    <source>
        <dbReference type="Proteomes" id="UP000324632"/>
    </source>
</evidence>
<feature type="chain" id="PRO_5022702398" description="Interleukin-22" evidence="1">
    <location>
        <begin position="24"/>
        <end position="177"/>
    </location>
</feature>
<comment type="caution">
    <text evidence="2">The sequence shown here is derived from an EMBL/GenBank/DDBJ whole genome shotgun (WGS) entry which is preliminary data.</text>
</comment>
<evidence type="ECO:0008006" key="4">
    <source>
        <dbReference type="Google" id="ProtNLM"/>
    </source>
</evidence>
<evidence type="ECO:0000313" key="2">
    <source>
        <dbReference type="EMBL" id="KAA0720936.1"/>
    </source>
</evidence>
<keyword evidence="3" id="KW-1185">Reference proteome</keyword>
<dbReference type="Proteomes" id="UP000324632">
    <property type="component" value="Chromosome 5"/>
</dbReference>
<reference evidence="2 3" key="1">
    <citation type="journal article" date="2019" name="Mol. Ecol. Resour.">
        <title>Chromosome-level genome assembly of Triplophysa tibetana, a fish adapted to the harsh high-altitude environment of the Tibetan Plateau.</title>
        <authorList>
            <person name="Yang X."/>
            <person name="Liu H."/>
            <person name="Ma Z."/>
            <person name="Zou Y."/>
            <person name="Zou M."/>
            <person name="Mao Y."/>
            <person name="Li X."/>
            <person name="Wang H."/>
            <person name="Chen T."/>
            <person name="Wang W."/>
            <person name="Yang R."/>
        </authorList>
    </citation>
    <scope>NUCLEOTIDE SEQUENCE [LARGE SCALE GENOMIC DNA]</scope>
    <source>
        <strain evidence="2">TTIB1903HZAU</strain>
        <tissue evidence="2">Muscle</tissue>
    </source>
</reference>
<sequence length="177" mass="20149">MASGLQFVCLLLTFAVPIHECVAVRQDPKCITGEPCFDLGTVETMARLVSKDLIDADGENILIKHNSFDKIRKKKDLHSCVLQKIIDLFEHVLIRTEGKSSISHEGDLDHHLELIHIMDRLRNCIYKKSEATEAAIEQLLKLKNASDRLDDVKVQERVMDELKSLHLYMPGKGFRKS</sequence>
<gene>
    <name evidence="2" type="ORF">E1301_Tti002055</name>
</gene>
<protein>
    <recommendedName>
        <fullName evidence="4">Interleukin-22</fullName>
    </recommendedName>
</protein>